<dbReference type="PROSITE" id="PS51387">
    <property type="entry name" value="FAD_PCMH"/>
    <property type="match status" value="1"/>
</dbReference>
<dbReference type="AlphaFoldDB" id="A0A1H1FLE4"/>
<organism evidence="6 7">
    <name type="scientific">Actinopolyspora saharensis</name>
    <dbReference type="NCBI Taxonomy" id="995062"/>
    <lineage>
        <taxon>Bacteria</taxon>
        <taxon>Bacillati</taxon>
        <taxon>Actinomycetota</taxon>
        <taxon>Actinomycetes</taxon>
        <taxon>Actinopolysporales</taxon>
        <taxon>Actinopolysporaceae</taxon>
        <taxon>Actinopolyspora</taxon>
    </lineage>
</organism>
<dbReference type="PANTHER" id="PTHR43762:SF1">
    <property type="entry name" value="D-ARABINONO-1,4-LACTONE OXIDASE"/>
    <property type="match status" value="1"/>
</dbReference>
<evidence type="ECO:0000259" key="5">
    <source>
        <dbReference type="PROSITE" id="PS51387"/>
    </source>
</evidence>
<dbReference type="SUPFAM" id="SSF55103">
    <property type="entry name" value="FAD-linked oxidases, C-terminal domain"/>
    <property type="match status" value="1"/>
</dbReference>
<feature type="region of interest" description="Disordered" evidence="4">
    <location>
        <begin position="1"/>
        <end position="61"/>
    </location>
</feature>
<keyword evidence="1" id="KW-0285">Flavoprotein</keyword>
<dbReference type="SUPFAM" id="SSF56176">
    <property type="entry name" value="FAD-binding/transporter-associated domain-like"/>
    <property type="match status" value="1"/>
</dbReference>
<dbReference type="InterPro" id="IPR010031">
    <property type="entry name" value="FAD_lactone_oxidase-like"/>
</dbReference>
<evidence type="ECO:0000256" key="3">
    <source>
        <dbReference type="ARBA" id="ARBA00023002"/>
    </source>
</evidence>
<dbReference type="GO" id="GO:0003885">
    <property type="term" value="F:D-arabinono-1,4-lactone oxidase activity"/>
    <property type="evidence" value="ECO:0007669"/>
    <property type="project" value="InterPro"/>
</dbReference>
<dbReference type="STRING" id="995062.SAMN04489718_3111"/>
<dbReference type="InterPro" id="IPR016167">
    <property type="entry name" value="FAD-bd_PCMH_sub1"/>
</dbReference>
<dbReference type="Gene3D" id="3.30.43.10">
    <property type="entry name" value="Uridine Diphospho-n-acetylenolpyruvylglucosamine Reductase, domain 2"/>
    <property type="match status" value="1"/>
</dbReference>
<keyword evidence="3" id="KW-0560">Oxidoreductase</keyword>
<evidence type="ECO:0000256" key="2">
    <source>
        <dbReference type="ARBA" id="ARBA00022827"/>
    </source>
</evidence>
<keyword evidence="7" id="KW-1185">Reference proteome</keyword>
<protein>
    <submittedName>
        <fullName evidence="6">L-gulonolactone oxidase</fullName>
    </submittedName>
</protein>
<dbReference type="InterPro" id="IPR036318">
    <property type="entry name" value="FAD-bd_PCMH-like_sf"/>
</dbReference>
<dbReference type="Pfam" id="PF04030">
    <property type="entry name" value="ALO"/>
    <property type="match status" value="1"/>
</dbReference>
<dbReference type="Gene3D" id="3.30.70.2520">
    <property type="match status" value="1"/>
</dbReference>
<dbReference type="Proteomes" id="UP000199301">
    <property type="component" value="Unassembled WGS sequence"/>
</dbReference>
<sequence length="442" mass="49064">MALDTWTNWAATSTATGQRTQRPRDPHEIARAITDARQQGHSVRPLGSGHSFSDIAAPRPPRERTGAVALDLSAWTGITDVDRGSGLVTARGGTPLHQLNAELDELGLALPNLGDIDGQTIAGAVSTGTHGTGARLGGLATLVRALELVRADGSVLRCSPEQHPDVFAAARVGLGALGLISTVTLRCVPAFSLAAEEHPLPLDEVLRNFDDHAADNDHFEFYWFPHTARTLVKRNNRLPEAAPTRPLHPVRSWFEYRVLENELFGAVCRLGRRRPGLVPALNRLCATSWSGRSYSDRAHRVFVTGRDVRFVESEYAVPREHLPAVLNELRAAVRRLHHPVMFPVEVRVAAADDIWLSTAHERPTAYVAVHQFSGMPHREWFDTFERIARAADGRPHWGKMHGLSAAQLRESYPRFDDFLRVRRRLDPERVFGNPHLERVLGE</sequence>
<dbReference type="GO" id="GO:0071949">
    <property type="term" value="F:FAD binding"/>
    <property type="evidence" value="ECO:0007669"/>
    <property type="project" value="InterPro"/>
</dbReference>
<evidence type="ECO:0000256" key="4">
    <source>
        <dbReference type="SAM" id="MobiDB-lite"/>
    </source>
</evidence>
<keyword evidence="2" id="KW-0274">FAD</keyword>
<dbReference type="RefSeq" id="WP_092525024.1">
    <property type="nucleotide sequence ID" value="NZ_FNKO01000002.1"/>
</dbReference>
<dbReference type="PIRSF" id="PIRSF000136">
    <property type="entry name" value="LGO_GLO"/>
    <property type="match status" value="1"/>
</dbReference>
<feature type="domain" description="FAD-binding PCMH-type" evidence="5">
    <location>
        <begin position="13"/>
        <end position="190"/>
    </location>
</feature>
<dbReference type="InterPro" id="IPR006094">
    <property type="entry name" value="Oxid_FAD_bind_N"/>
</dbReference>
<dbReference type="EMBL" id="FNKO01000002">
    <property type="protein sequence ID" value="SDR01873.1"/>
    <property type="molecule type" value="Genomic_DNA"/>
</dbReference>
<dbReference type="NCBIfam" id="TIGR01679">
    <property type="entry name" value="bact_FAD_ox"/>
    <property type="match status" value="1"/>
</dbReference>
<dbReference type="Pfam" id="PF01565">
    <property type="entry name" value="FAD_binding_4"/>
    <property type="match status" value="1"/>
</dbReference>
<proteinExistence type="predicted"/>
<dbReference type="Gene3D" id="1.10.45.10">
    <property type="entry name" value="Vanillyl-alcohol Oxidase, Chain A, domain 4"/>
    <property type="match status" value="1"/>
</dbReference>
<name>A0A1H1FLE4_9ACTN</name>
<dbReference type="Gene3D" id="3.30.465.10">
    <property type="match status" value="1"/>
</dbReference>
<dbReference type="InterPro" id="IPR007173">
    <property type="entry name" value="ALO_C"/>
</dbReference>
<accession>A0A1H1FLE4</accession>
<dbReference type="InterPro" id="IPR016171">
    <property type="entry name" value="Vanillyl_alc_oxidase_C-sub2"/>
</dbReference>
<dbReference type="PANTHER" id="PTHR43762">
    <property type="entry name" value="L-GULONOLACTONE OXIDASE"/>
    <property type="match status" value="1"/>
</dbReference>
<dbReference type="GO" id="GO:0016020">
    <property type="term" value="C:membrane"/>
    <property type="evidence" value="ECO:0007669"/>
    <property type="project" value="InterPro"/>
</dbReference>
<feature type="compositionally biased region" description="Low complexity" evidence="4">
    <location>
        <begin position="1"/>
        <end position="16"/>
    </location>
</feature>
<dbReference type="InterPro" id="IPR016164">
    <property type="entry name" value="FAD-linked_Oxase-like_C"/>
</dbReference>
<dbReference type="OrthoDB" id="9800184at2"/>
<evidence type="ECO:0000313" key="7">
    <source>
        <dbReference type="Proteomes" id="UP000199301"/>
    </source>
</evidence>
<dbReference type="InterPro" id="IPR016166">
    <property type="entry name" value="FAD-bd_PCMH"/>
</dbReference>
<evidence type="ECO:0000313" key="6">
    <source>
        <dbReference type="EMBL" id="SDR01873.1"/>
    </source>
</evidence>
<gene>
    <name evidence="6" type="ORF">SAMN04489718_3111</name>
</gene>
<dbReference type="InterPro" id="IPR016169">
    <property type="entry name" value="FAD-bd_PCMH_sub2"/>
</dbReference>
<dbReference type="GO" id="GO:0080049">
    <property type="term" value="F:L-gulono-1,4-lactone dehydrogenase activity"/>
    <property type="evidence" value="ECO:0007669"/>
    <property type="project" value="TreeGrafter"/>
</dbReference>
<reference evidence="7" key="1">
    <citation type="submission" date="2016-10" db="EMBL/GenBank/DDBJ databases">
        <authorList>
            <person name="Varghese N."/>
            <person name="Submissions S."/>
        </authorList>
    </citation>
    <scope>NUCLEOTIDE SEQUENCE [LARGE SCALE GENOMIC DNA]</scope>
    <source>
        <strain evidence="7">DSM 45459</strain>
    </source>
</reference>
<evidence type="ECO:0000256" key="1">
    <source>
        <dbReference type="ARBA" id="ARBA00022630"/>
    </source>
</evidence>